<keyword evidence="2" id="KW-0808">Transferase</keyword>
<dbReference type="Gene3D" id="3.90.190.10">
    <property type="entry name" value="Protein tyrosine phosphatase superfamily"/>
    <property type="match status" value="1"/>
</dbReference>
<accession>A0ABU7UY13</accession>
<dbReference type="RefSeq" id="WP_331703004.1">
    <property type="nucleotide sequence ID" value="NZ_JAZHBO010000001.1"/>
</dbReference>
<feature type="domain" description="DSP-PTPase phosphatase fused to NAD+ Kinase" evidence="1">
    <location>
        <begin position="7"/>
        <end position="124"/>
    </location>
</feature>
<dbReference type="InterPro" id="IPR055214">
    <property type="entry name" value="PTP-NADK"/>
</dbReference>
<name>A0ABU7UY13_9GAMM</name>
<evidence type="ECO:0000313" key="3">
    <source>
        <dbReference type="Proteomes" id="UP001356170"/>
    </source>
</evidence>
<dbReference type="SUPFAM" id="SSF52799">
    <property type="entry name" value="(Phosphotyrosine protein) phosphatases II"/>
    <property type="match status" value="1"/>
</dbReference>
<dbReference type="EMBL" id="JAZHBO010000001">
    <property type="protein sequence ID" value="MEF2154848.1"/>
    <property type="molecule type" value="Genomic_DNA"/>
</dbReference>
<evidence type="ECO:0000259" key="1">
    <source>
        <dbReference type="Pfam" id="PF22741"/>
    </source>
</evidence>
<sequence>MTSNTYEPLIGTGGQPSPQHLADLMQQGVRSIINLRAAEEPVDFDEAQACADLGLSYQNLPVAGGDAIDAATVQAFSRLLADAGNKGTVFVHCASGNRAGAMLALDRIGAGGDVEEAIAYGKQYGLDSLTERVRAIAATLPR</sequence>
<dbReference type="Pfam" id="PF22741">
    <property type="entry name" value="PTP-NADK"/>
    <property type="match status" value="1"/>
</dbReference>
<dbReference type="Proteomes" id="UP001356170">
    <property type="component" value="Unassembled WGS sequence"/>
</dbReference>
<dbReference type="GO" id="GO:0016740">
    <property type="term" value="F:transferase activity"/>
    <property type="evidence" value="ECO:0007669"/>
    <property type="project" value="UniProtKB-KW"/>
</dbReference>
<protein>
    <submittedName>
        <fullName evidence="2">Sulfur transferase domain-containing protein</fullName>
    </submittedName>
</protein>
<evidence type="ECO:0000313" key="2">
    <source>
        <dbReference type="EMBL" id="MEF2154848.1"/>
    </source>
</evidence>
<dbReference type="InterPro" id="IPR029021">
    <property type="entry name" value="Prot-tyrosine_phosphatase-like"/>
</dbReference>
<reference evidence="2 3" key="1">
    <citation type="submission" date="2024-01" db="EMBL/GenBank/DDBJ databases">
        <title>Novel species of the genus Luteimonas isolated from rivers.</title>
        <authorList>
            <person name="Lu H."/>
        </authorList>
    </citation>
    <scope>NUCLEOTIDE SEQUENCE [LARGE SCALE GENOMIC DNA]</scope>
    <source>
        <strain evidence="2 3">FXH3W</strain>
    </source>
</reference>
<proteinExistence type="predicted"/>
<keyword evidence="3" id="KW-1185">Reference proteome</keyword>
<organism evidence="2 3">
    <name type="scientific">Aquilutibacter rugosus</name>
    <dbReference type="NCBI Taxonomy" id="3115820"/>
    <lineage>
        <taxon>Bacteria</taxon>
        <taxon>Pseudomonadati</taxon>
        <taxon>Pseudomonadota</taxon>
        <taxon>Gammaproteobacteria</taxon>
        <taxon>Lysobacterales</taxon>
        <taxon>Lysobacteraceae</taxon>
        <taxon>Aquilutibacter</taxon>
    </lineage>
</organism>
<gene>
    <name evidence="2" type="ORF">V3390_01150</name>
</gene>
<comment type="caution">
    <text evidence="2">The sequence shown here is derived from an EMBL/GenBank/DDBJ whole genome shotgun (WGS) entry which is preliminary data.</text>
</comment>